<dbReference type="Proteomes" id="UP001059596">
    <property type="component" value="Chromosome 3R"/>
</dbReference>
<feature type="non-terminal residue" evidence="1">
    <location>
        <position position="83"/>
    </location>
</feature>
<comment type="caution">
    <text evidence="1">The sequence shown here is derived from an EMBL/GenBank/DDBJ whole genome shotgun (WGS) entry which is preliminary data.</text>
</comment>
<gene>
    <name evidence="1" type="ORF">M5D96_002328</name>
</gene>
<proteinExistence type="predicted"/>
<organism evidence="1 2">
    <name type="scientific">Drosophila gunungcola</name>
    <name type="common">fruit fly</name>
    <dbReference type="NCBI Taxonomy" id="103775"/>
    <lineage>
        <taxon>Eukaryota</taxon>
        <taxon>Metazoa</taxon>
        <taxon>Ecdysozoa</taxon>
        <taxon>Arthropoda</taxon>
        <taxon>Hexapoda</taxon>
        <taxon>Insecta</taxon>
        <taxon>Pterygota</taxon>
        <taxon>Neoptera</taxon>
        <taxon>Endopterygota</taxon>
        <taxon>Diptera</taxon>
        <taxon>Brachycera</taxon>
        <taxon>Muscomorpha</taxon>
        <taxon>Ephydroidea</taxon>
        <taxon>Drosophilidae</taxon>
        <taxon>Drosophila</taxon>
        <taxon>Sophophora</taxon>
    </lineage>
</organism>
<dbReference type="AlphaFoldDB" id="A0A9P9YZQ2"/>
<name>A0A9P9YZQ2_9MUSC</name>
<evidence type="ECO:0000313" key="2">
    <source>
        <dbReference type="Proteomes" id="UP001059596"/>
    </source>
</evidence>
<keyword evidence="2" id="KW-1185">Reference proteome</keyword>
<reference evidence="1" key="1">
    <citation type="journal article" date="2023" name="Genome Biol. Evol.">
        <title>Long-read-based Genome Assembly of Drosophila gunungcola Reveals Fewer Chemosensory Genes in Flower-breeding Species.</title>
        <authorList>
            <person name="Negi A."/>
            <person name="Liao B.Y."/>
            <person name="Yeh S.D."/>
        </authorList>
    </citation>
    <scope>NUCLEOTIDE SEQUENCE</scope>
    <source>
        <strain evidence="1">Sukarami</strain>
    </source>
</reference>
<evidence type="ECO:0000313" key="1">
    <source>
        <dbReference type="EMBL" id="KAI8046128.1"/>
    </source>
</evidence>
<accession>A0A9P9YZQ2</accession>
<sequence length="83" mass="9303">FNILHNSCILLKENAKPTTNRVHTPSTHPLNNWGECLSNGSCKLNALYSFIPEHKQCEHPRQTGRLDELLVQGYICGAVVECV</sequence>
<dbReference type="EMBL" id="JAMKOV010000001">
    <property type="protein sequence ID" value="KAI8046128.1"/>
    <property type="molecule type" value="Genomic_DNA"/>
</dbReference>
<protein>
    <submittedName>
        <fullName evidence="1">Uncharacterized protein</fullName>
    </submittedName>
</protein>